<gene>
    <name evidence="3" type="ORF">SAMN05444362_10634</name>
</gene>
<keyword evidence="4" id="KW-1185">Reference proteome</keyword>
<feature type="chain" id="PRO_5012793268" evidence="1">
    <location>
        <begin position="24"/>
        <end position="238"/>
    </location>
</feature>
<reference evidence="4" key="1">
    <citation type="submission" date="2016-11" db="EMBL/GenBank/DDBJ databases">
        <authorList>
            <person name="Varghese N."/>
            <person name="Submissions S."/>
        </authorList>
    </citation>
    <scope>NUCLEOTIDE SEQUENCE [LARGE SCALE GENOMIC DNA]</scope>
    <source>
        <strain evidence="4">DSM 27370</strain>
    </source>
</reference>
<dbReference type="Proteomes" id="UP000184480">
    <property type="component" value="Unassembled WGS sequence"/>
</dbReference>
<dbReference type="Pfam" id="PF13568">
    <property type="entry name" value="OMP_b-brl_2"/>
    <property type="match status" value="1"/>
</dbReference>
<proteinExistence type="predicted"/>
<dbReference type="AlphaFoldDB" id="A0A1M5BE93"/>
<evidence type="ECO:0000313" key="4">
    <source>
        <dbReference type="Proteomes" id="UP000184480"/>
    </source>
</evidence>
<feature type="signal peptide" evidence="1">
    <location>
        <begin position="1"/>
        <end position="23"/>
    </location>
</feature>
<dbReference type="InterPro" id="IPR025665">
    <property type="entry name" value="Beta-barrel_OMP_2"/>
</dbReference>
<evidence type="ECO:0000313" key="3">
    <source>
        <dbReference type="EMBL" id="SHF40657.1"/>
    </source>
</evidence>
<feature type="domain" description="Outer membrane protein beta-barrel" evidence="2">
    <location>
        <begin position="28"/>
        <end position="204"/>
    </location>
</feature>
<dbReference type="STRING" id="1346286.SAMN05444362_10634"/>
<dbReference type="EMBL" id="FQUC01000006">
    <property type="protein sequence ID" value="SHF40657.1"/>
    <property type="molecule type" value="Genomic_DNA"/>
</dbReference>
<keyword evidence="1" id="KW-0732">Signal</keyword>
<evidence type="ECO:0000259" key="2">
    <source>
        <dbReference type="Pfam" id="PF13568"/>
    </source>
</evidence>
<evidence type="ECO:0000256" key="1">
    <source>
        <dbReference type="SAM" id="SignalP"/>
    </source>
</evidence>
<dbReference type="PROSITE" id="PS51257">
    <property type="entry name" value="PROKAR_LIPOPROTEIN"/>
    <property type="match status" value="1"/>
</dbReference>
<name>A0A1M5BE93_9BACT</name>
<protein>
    <submittedName>
        <fullName evidence="3">Probable protein-translocating porin PorT</fullName>
    </submittedName>
</protein>
<organism evidence="3 4">
    <name type="scientific">Dysgonomonas macrotermitis</name>
    <dbReference type="NCBI Taxonomy" id="1346286"/>
    <lineage>
        <taxon>Bacteria</taxon>
        <taxon>Pseudomonadati</taxon>
        <taxon>Bacteroidota</taxon>
        <taxon>Bacteroidia</taxon>
        <taxon>Bacteroidales</taxon>
        <taxon>Dysgonomonadaceae</taxon>
        <taxon>Dysgonomonas</taxon>
    </lineage>
</organism>
<accession>A0A1M5BE93</accession>
<sequence length="238" mass="27278">MKHIKIYILLILTVLSCTSHIQAQLRKPKNQPFADQKVFHLGFTVGVNAQDLILSHTGYVNEDNSVWFSEIPSYSLGFSVGIIADRYINQYMNLRFVPSLHFGEKRFLFKEENGLRNDFEASIKTNYLSFPIHMRFSSERFNNIRPYVLAGGYVNTQIGNSKAPVIKLKNVDYGIDIGLGCNLYFPLFKLSPELRFSFGLRDLIVKDRPDITDKDLLVFTNALSSGKSRMITLTFNFE</sequence>